<proteinExistence type="predicted"/>
<sequence length="476" mass="53851">MSLGSSGRYQSRLLKFVHLQSRRLTQQWDHTFRHLQVATQWGVELLLYPIYLLLNPRSSVPKILKSQAPQPETFPTADTPIENVLEAVKSLSSQPKSAPLTFWGFVSSKVLRHPPTQPTSAQWTTSQNPRANIEGYLPKVRGVATNLVSGHVVLVTTDNEILDILTPEQQAKLEARIISEVGNYWHYWQLNANKPQSKLLGKINDIFAKITGRIAVNVPALPASTPTNLVQIDKLIAFLDTSIAHWENNALLPVQQRSHEIIRLAQVQLNIFIYGKEQVGARGDITVNTDGLKTHQLNIPALIEAAINYFFGVRKYKKIPEKNSQIKSPIPLEVLPQSRQLQNEDLTKDTWLNWSDLFGDAHSFADQSITSQNSVKSNPKATSNWLQNSQSSRHVTLTPKNAVNVSENLNLQAITENPLHSQVESQPEWIEVKATFIGYDKDALEQVLEWLDRAILWLEEIIVKVFQFLQRLWSGK</sequence>
<protein>
    <submittedName>
        <fullName evidence="1">Uncharacterized protein</fullName>
    </submittedName>
</protein>
<evidence type="ECO:0000313" key="2">
    <source>
        <dbReference type="Proteomes" id="UP001159370"/>
    </source>
</evidence>
<accession>A0AA43KGQ6</accession>
<organism evidence="1 2">
    <name type="scientific">Umezakia ovalisporum FSS-62</name>
    <dbReference type="NCBI Taxonomy" id="2971776"/>
    <lineage>
        <taxon>Bacteria</taxon>
        <taxon>Bacillati</taxon>
        <taxon>Cyanobacteriota</taxon>
        <taxon>Cyanophyceae</taxon>
        <taxon>Nostocales</taxon>
        <taxon>Nodulariaceae</taxon>
        <taxon>Umezakia</taxon>
    </lineage>
</organism>
<reference evidence="1 2" key="1">
    <citation type="journal article" date="2023" name="J. Phycol.">
        <title>Chrysosporum ovalisporum is synonymous with the true-branching cyanobacterium Umezakia natans (Nostocales/Aphanizomenonaceae).</title>
        <authorList>
            <person name="McGregor G.B."/>
            <person name="Sendall B.C."/>
            <person name="Niiyama Y."/>
            <person name="Tuji A."/>
            <person name="Willis A."/>
        </authorList>
    </citation>
    <scope>NUCLEOTIDE SEQUENCE [LARGE SCALE GENOMIC DNA]</scope>
    <source>
        <strain evidence="1 2">FSS-62</strain>
    </source>
</reference>
<gene>
    <name evidence="1" type="ORF">NWP23_16025</name>
</gene>
<dbReference type="Proteomes" id="UP001159370">
    <property type="component" value="Unassembled WGS sequence"/>
</dbReference>
<evidence type="ECO:0000313" key="1">
    <source>
        <dbReference type="EMBL" id="MDH6065235.1"/>
    </source>
</evidence>
<dbReference type="AlphaFoldDB" id="A0AA43KGQ6"/>
<name>A0AA43KGQ6_9CYAN</name>
<dbReference type="RefSeq" id="WP_280700959.1">
    <property type="nucleotide sequence ID" value="NZ_JANQDL010000103.1"/>
</dbReference>
<dbReference type="EMBL" id="JANQDL010000103">
    <property type="protein sequence ID" value="MDH6065235.1"/>
    <property type="molecule type" value="Genomic_DNA"/>
</dbReference>
<comment type="caution">
    <text evidence="1">The sequence shown here is derived from an EMBL/GenBank/DDBJ whole genome shotgun (WGS) entry which is preliminary data.</text>
</comment>